<dbReference type="PANTHER" id="PTHR42709:SF11">
    <property type="entry name" value="DEDA FAMILY PROTEIN"/>
    <property type="match status" value="1"/>
</dbReference>
<evidence type="ECO:0000259" key="2">
    <source>
        <dbReference type="Pfam" id="PF09335"/>
    </source>
</evidence>
<evidence type="ECO:0000313" key="4">
    <source>
        <dbReference type="Proteomes" id="UP000231912"/>
    </source>
</evidence>
<sequence>MKSESTEISNSTEKILAQLLKQTLVASLVLFLVVLVLARFFSDQVVWAAEAFLNFTGVSGVGLSILVADSVHVFLPPDTFLILAVAAKMPDFWVIFFASAGSLLGGICSYSQGKFLLPKLDAFTKFVRNHEEKLEVYVKRFGFWAVVLGALTPLPYSWTSVAAGAMGMKFRLFFLAALFRIPRFYIYYYLIKGGWIAG</sequence>
<keyword evidence="1" id="KW-0812">Transmembrane</keyword>
<dbReference type="Proteomes" id="UP000231912">
    <property type="component" value="Unassembled WGS sequence"/>
</dbReference>
<gene>
    <name evidence="3" type="ORF">CH371_17220</name>
</gene>
<keyword evidence="1" id="KW-1133">Transmembrane helix</keyword>
<reference evidence="3 4" key="1">
    <citation type="submission" date="2017-07" db="EMBL/GenBank/DDBJ databases">
        <title>Leptospira spp. isolated from tropical soils.</title>
        <authorList>
            <person name="Thibeaux R."/>
            <person name="Iraola G."/>
            <person name="Ferres I."/>
            <person name="Bierque E."/>
            <person name="Girault D."/>
            <person name="Soupe-Gilbert M.-E."/>
            <person name="Picardeau M."/>
            <person name="Goarant C."/>
        </authorList>
    </citation>
    <scope>NUCLEOTIDE SEQUENCE [LARGE SCALE GENOMIC DNA]</scope>
    <source>
        <strain evidence="3 4">FH2-C-A2</strain>
    </source>
</reference>
<organism evidence="3 4">
    <name type="scientific">Leptospira wolffii</name>
    <dbReference type="NCBI Taxonomy" id="409998"/>
    <lineage>
        <taxon>Bacteria</taxon>
        <taxon>Pseudomonadati</taxon>
        <taxon>Spirochaetota</taxon>
        <taxon>Spirochaetia</taxon>
        <taxon>Leptospirales</taxon>
        <taxon>Leptospiraceae</taxon>
        <taxon>Leptospira</taxon>
    </lineage>
</organism>
<dbReference type="PANTHER" id="PTHR42709">
    <property type="entry name" value="ALKALINE PHOSPHATASE LIKE PROTEIN"/>
    <property type="match status" value="1"/>
</dbReference>
<dbReference type="GO" id="GO:0005886">
    <property type="term" value="C:plasma membrane"/>
    <property type="evidence" value="ECO:0007669"/>
    <property type="project" value="TreeGrafter"/>
</dbReference>
<dbReference type="InterPro" id="IPR051311">
    <property type="entry name" value="DedA_domain"/>
</dbReference>
<feature type="transmembrane region" description="Helical" evidence="1">
    <location>
        <begin position="52"/>
        <end position="72"/>
    </location>
</feature>
<dbReference type="RefSeq" id="WP_100759987.1">
    <property type="nucleotide sequence ID" value="NZ_NPDT01000009.1"/>
</dbReference>
<feature type="domain" description="VTT" evidence="2">
    <location>
        <begin position="77"/>
        <end position="191"/>
    </location>
</feature>
<feature type="transmembrane region" description="Helical" evidence="1">
    <location>
        <begin position="20"/>
        <end position="40"/>
    </location>
</feature>
<evidence type="ECO:0000256" key="1">
    <source>
        <dbReference type="SAM" id="Phobius"/>
    </source>
</evidence>
<dbReference type="InterPro" id="IPR032816">
    <property type="entry name" value="VTT_dom"/>
</dbReference>
<name>A0A2M9Z7V5_9LEPT</name>
<keyword evidence="1" id="KW-0472">Membrane</keyword>
<evidence type="ECO:0000313" key="3">
    <source>
        <dbReference type="EMBL" id="PJZ64516.1"/>
    </source>
</evidence>
<feature type="transmembrane region" description="Helical" evidence="1">
    <location>
        <begin position="141"/>
        <end position="158"/>
    </location>
</feature>
<feature type="transmembrane region" description="Helical" evidence="1">
    <location>
        <begin position="170"/>
        <end position="190"/>
    </location>
</feature>
<protein>
    <recommendedName>
        <fullName evidence="2">VTT domain-containing protein</fullName>
    </recommendedName>
</protein>
<feature type="transmembrane region" description="Helical" evidence="1">
    <location>
        <begin position="92"/>
        <end position="110"/>
    </location>
</feature>
<comment type="caution">
    <text evidence="3">The sequence shown here is derived from an EMBL/GenBank/DDBJ whole genome shotgun (WGS) entry which is preliminary data.</text>
</comment>
<accession>A0A2M9Z7V5</accession>
<dbReference type="Pfam" id="PF09335">
    <property type="entry name" value="VTT_dom"/>
    <property type="match status" value="1"/>
</dbReference>
<proteinExistence type="predicted"/>
<dbReference type="AlphaFoldDB" id="A0A2M9Z7V5"/>
<dbReference type="EMBL" id="NPDT01000009">
    <property type="protein sequence ID" value="PJZ64516.1"/>
    <property type="molecule type" value="Genomic_DNA"/>
</dbReference>